<organism evidence="1 2">
    <name type="scientific">Rubus argutus</name>
    <name type="common">Southern blackberry</name>
    <dbReference type="NCBI Taxonomy" id="59490"/>
    <lineage>
        <taxon>Eukaryota</taxon>
        <taxon>Viridiplantae</taxon>
        <taxon>Streptophyta</taxon>
        <taxon>Embryophyta</taxon>
        <taxon>Tracheophyta</taxon>
        <taxon>Spermatophyta</taxon>
        <taxon>Magnoliopsida</taxon>
        <taxon>eudicotyledons</taxon>
        <taxon>Gunneridae</taxon>
        <taxon>Pentapetalae</taxon>
        <taxon>rosids</taxon>
        <taxon>fabids</taxon>
        <taxon>Rosales</taxon>
        <taxon>Rosaceae</taxon>
        <taxon>Rosoideae</taxon>
        <taxon>Rosoideae incertae sedis</taxon>
        <taxon>Rubus</taxon>
    </lineage>
</organism>
<name>A0AAW1XXJ9_RUBAR</name>
<accession>A0AAW1XXJ9</accession>
<gene>
    <name evidence="1" type="ORF">M0R45_018039</name>
</gene>
<dbReference type="Proteomes" id="UP001457282">
    <property type="component" value="Unassembled WGS sequence"/>
</dbReference>
<keyword evidence="2" id="KW-1185">Reference proteome</keyword>
<evidence type="ECO:0000313" key="2">
    <source>
        <dbReference type="Proteomes" id="UP001457282"/>
    </source>
</evidence>
<proteinExistence type="predicted"/>
<evidence type="ECO:0000313" key="1">
    <source>
        <dbReference type="EMBL" id="KAK9941438.1"/>
    </source>
</evidence>
<sequence length="142" mass="15433">MSHFVHFFSCVCPNPHQIPKSSTFFLTLHITLHLLFSSIPIFHFSTTSPSYLLLGASTKIYSPNFTPANTCHTGTPPELVDVAGPVVLCARWFPPPRLPILSPLVFLSLFVQMVSRMMVDGTLASGREALVGVLRSAVGGHG</sequence>
<dbReference type="EMBL" id="JBEDUW010000003">
    <property type="protein sequence ID" value="KAK9941438.1"/>
    <property type="molecule type" value="Genomic_DNA"/>
</dbReference>
<dbReference type="AlphaFoldDB" id="A0AAW1XXJ9"/>
<comment type="caution">
    <text evidence="1">The sequence shown here is derived from an EMBL/GenBank/DDBJ whole genome shotgun (WGS) entry which is preliminary data.</text>
</comment>
<reference evidence="1 2" key="1">
    <citation type="journal article" date="2023" name="G3 (Bethesda)">
        <title>A chromosome-length genome assembly and annotation of blackberry (Rubus argutus, cv. 'Hillquist').</title>
        <authorList>
            <person name="Bruna T."/>
            <person name="Aryal R."/>
            <person name="Dudchenko O."/>
            <person name="Sargent D.J."/>
            <person name="Mead D."/>
            <person name="Buti M."/>
            <person name="Cavallini A."/>
            <person name="Hytonen T."/>
            <person name="Andres J."/>
            <person name="Pham M."/>
            <person name="Weisz D."/>
            <person name="Mascagni F."/>
            <person name="Usai G."/>
            <person name="Natali L."/>
            <person name="Bassil N."/>
            <person name="Fernandez G.E."/>
            <person name="Lomsadze A."/>
            <person name="Armour M."/>
            <person name="Olukolu B."/>
            <person name="Poorten T."/>
            <person name="Britton C."/>
            <person name="Davik J."/>
            <person name="Ashrafi H."/>
            <person name="Aiden E.L."/>
            <person name="Borodovsky M."/>
            <person name="Worthington M."/>
        </authorList>
    </citation>
    <scope>NUCLEOTIDE SEQUENCE [LARGE SCALE GENOMIC DNA]</scope>
    <source>
        <strain evidence="1">PI 553951</strain>
    </source>
</reference>
<protein>
    <submittedName>
        <fullName evidence="1">Uncharacterized protein</fullName>
    </submittedName>
</protein>